<proteinExistence type="predicted"/>
<accession>A0A2S7J0V8</accession>
<dbReference type="InterPro" id="IPR036737">
    <property type="entry name" value="OmpA-like_sf"/>
</dbReference>
<evidence type="ECO:0000259" key="4">
    <source>
        <dbReference type="PROSITE" id="PS51123"/>
    </source>
</evidence>
<dbReference type="Gene3D" id="1.25.40.590">
    <property type="entry name" value="Type IV / VI secretion system, DotU"/>
    <property type="match status" value="1"/>
</dbReference>
<comment type="caution">
    <text evidence="5">The sequence shown here is derived from an EMBL/GenBank/DDBJ whole genome shotgun (WGS) entry which is preliminary data.</text>
</comment>
<feature type="region of interest" description="Disordered" evidence="2">
    <location>
        <begin position="1"/>
        <end position="21"/>
    </location>
</feature>
<dbReference type="Pfam" id="PF00691">
    <property type="entry name" value="OmpA"/>
    <property type="match status" value="1"/>
</dbReference>
<protein>
    <recommendedName>
        <fullName evidence="4">OmpA-like domain-containing protein</fullName>
    </recommendedName>
</protein>
<keyword evidence="3" id="KW-1133">Transmembrane helix</keyword>
<evidence type="ECO:0000256" key="3">
    <source>
        <dbReference type="SAM" id="Phobius"/>
    </source>
</evidence>
<dbReference type="PANTHER" id="PTHR30329:SF19">
    <property type="entry name" value="OUTER MEMBRANE PROTEIN, OMPA FAMILY"/>
    <property type="match status" value="1"/>
</dbReference>
<keyword evidence="6" id="KW-1185">Reference proteome</keyword>
<evidence type="ECO:0000256" key="1">
    <source>
        <dbReference type="PROSITE-ProRule" id="PRU00473"/>
    </source>
</evidence>
<evidence type="ECO:0000256" key="2">
    <source>
        <dbReference type="SAM" id="MobiDB-lite"/>
    </source>
</evidence>
<evidence type="ECO:0000313" key="6">
    <source>
        <dbReference type="Proteomes" id="UP000238493"/>
    </source>
</evidence>
<dbReference type="EMBL" id="PTRC01000014">
    <property type="protein sequence ID" value="PQA73894.1"/>
    <property type="molecule type" value="Genomic_DNA"/>
</dbReference>
<dbReference type="CDD" id="cd07185">
    <property type="entry name" value="OmpA_C-like"/>
    <property type="match status" value="1"/>
</dbReference>
<dbReference type="InterPro" id="IPR006665">
    <property type="entry name" value="OmpA-like"/>
</dbReference>
<dbReference type="PROSITE" id="PS51123">
    <property type="entry name" value="OMPA_2"/>
    <property type="match status" value="1"/>
</dbReference>
<sequence length="441" mass="48773">MGAQTMNIAAQNRQSSEVMQHDPVARKIQSRPVYFCFDPDTHPALVGHAASLINFAISLKSTKRIHDLGRLHRLAMRMLSHYRQTLGKLQVKDHDITVAHYILCATIDDAVLSQSWRVRAGWAEYGLAAYFHRDVNSGDRFFEILNKALAAQPLNKPLLLLFYYCLALCFEGRLRLHGHQAQEKKRILDRLYQLLATDYGSRLPIVGLSAEQLPACPRRKRLPVLPVLLSVLIGANVLSSVAFYMSILPAQRKAAEQLHALTRYQLSVRSPADEHPDPEPAPVQTAMAAPQLDEILATEINGRDIALFKPAGGTPFIRILKNPLFASASDKIAPNAIDLIKRIAEAVALTGADVTVVGYTDGQPIRSRRFPSNQVLSQARAQAIAGLLQPAMPDIVIRAIGKGAADPVADNATPEGRALNRRVEIYLTPKRQKLVINRNDL</sequence>
<dbReference type="InterPro" id="IPR038522">
    <property type="entry name" value="T4/T6SS_DotU_sf"/>
</dbReference>
<feature type="compositionally biased region" description="Polar residues" evidence="2">
    <location>
        <begin position="1"/>
        <end position="18"/>
    </location>
</feature>
<dbReference type="Pfam" id="PF09850">
    <property type="entry name" value="DotU"/>
    <property type="match status" value="1"/>
</dbReference>
<keyword evidence="3" id="KW-0812">Transmembrane</keyword>
<dbReference type="GO" id="GO:0016020">
    <property type="term" value="C:membrane"/>
    <property type="evidence" value="ECO:0007669"/>
    <property type="project" value="UniProtKB-UniRule"/>
</dbReference>
<dbReference type="InterPro" id="IPR050330">
    <property type="entry name" value="Bact_OuterMem_StrucFunc"/>
</dbReference>
<dbReference type="InterPro" id="IPR017732">
    <property type="entry name" value="T4/T6SS_DotU"/>
</dbReference>
<dbReference type="NCBIfam" id="TIGR03349">
    <property type="entry name" value="IV_VI_DotU"/>
    <property type="match status" value="1"/>
</dbReference>
<dbReference type="Gene3D" id="3.30.1330.60">
    <property type="entry name" value="OmpA-like domain"/>
    <property type="match status" value="1"/>
</dbReference>
<dbReference type="OrthoDB" id="345640at2"/>
<dbReference type="PANTHER" id="PTHR30329">
    <property type="entry name" value="STATOR ELEMENT OF FLAGELLAR MOTOR COMPLEX"/>
    <property type="match status" value="1"/>
</dbReference>
<dbReference type="AlphaFoldDB" id="A0A2S7J0V8"/>
<feature type="domain" description="OmpA-like" evidence="4">
    <location>
        <begin position="312"/>
        <end position="431"/>
    </location>
</feature>
<feature type="transmembrane region" description="Helical" evidence="3">
    <location>
        <begin position="227"/>
        <end position="247"/>
    </location>
</feature>
<reference evidence="5 6" key="1">
    <citation type="submission" date="2018-02" db="EMBL/GenBank/DDBJ databases">
        <title>Draft genome sequence of Ochrobactrum oryzae found in Brazil.</title>
        <authorList>
            <person name="Cerdeira L."/>
            <person name="Andrade F."/>
            <person name="Zacariotto T."/>
            <person name="Barbosa B."/>
            <person name="Santos S."/>
            <person name="Cassetari V."/>
            <person name="Lincopan N."/>
        </authorList>
    </citation>
    <scope>NUCLEOTIDE SEQUENCE [LARGE SCALE GENOMIC DNA]</scope>
    <source>
        <strain evidence="5 6">OA447</strain>
    </source>
</reference>
<name>A0A2S7J0V8_9HYPH</name>
<dbReference type="NCBIfam" id="NF038228">
    <property type="entry name" value="IcmH_DotU_IVB"/>
    <property type="match status" value="1"/>
</dbReference>
<dbReference type="SUPFAM" id="SSF103088">
    <property type="entry name" value="OmpA-like"/>
    <property type="match status" value="1"/>
</dbReference>
<gene>
    <name evidence="5" type="ORF">C3731_08735</name>
</gene>
<keyword evidence="1 3" id="KW-0472">Membrane</keyword>
<dbReference type="Proteomes" id="UP000238493">
    <property type="component" value="Unassembled WGS sequence"/>
</dbReference>
<evidence type="ECO:0000313" key="5">
    <source>
        <dbReference type="EMBL" id="PQA73894.1"/>
    </source>
</evidence>
<organism evidence="5 6">
    <name type="scientific">Brucella oryzae</name>
    <dbReference type="NCBI Taxonomy" id="335286"/>
    <lineage>
        <taxon>Bacteria</taxon>
        <taxon>Pseudomonadati</taxon>
        <taxon>Pseudomonadota</taxon>
        <taxon>Alphaproteobacteria</taxon>
        <taxon>Hyphomicrobiales</taxon>
        <taxon>Brucellaceae</taxon>
        <taxon>Brucella/Ochrobactrum group</taxon>
        <taxon>Brucella</taxon>
    </lineage>
</organism>